<dbReference type="Proteomes" id="UP001163336">
    <property type="component" value="Chromosome"/>
</dbReference>
<proteinExistence type="predicted"/>
<evidence type="ECO:0000256" key="1">
    <source>
        <dbReference type="SAM" id="SignalP"/>
    </source>
</evidence>
<gene>
    <name evidence="2" type="ORF">MasN3_32170</name>
</gene>
<keyword evidence="2" id="KW-0449">Lipoprotein</keyword>
<dbReference type="PROSITE" id="PS51257">
    <property type="entry name" value="PROKAR_LIPOPROTEIN"/>
    <property type="match status" value="1"/>
</dbReference>
<feature type="signal peptide" evidence="1">
    <location>
        <begin position="1"/>
        <end position="23"/>
    </location>
</feature>
<dbReference type="RefSeq" id="WP_281908556.1">
    <property type="nucleotide sequence ID" value="NZ_AP026966.1"/>
</dbReference>
<dbReference type="InterPro" id="IPR021675">
    <property type="entry name" value="DUF3261"/>
</dbReference>
<name>A0ABM8C8X1_9BURK</name>
<dbReference type="Pfam" id="PF11659">
    <property type="entry name" value="DUF3261"/>
    <property type="match status" value="1"/>
</dbReference>
<evidence type="ECO:0000313" key="2">
    <source>
        <dbReference type="EMBL" id="BDT59723.1"/>
    </source>
</evidence>
<evidence type="ECO:0000313" key="3">
    <source>
        <dbReference type="Proteomes" id="UP001163336"/>
    </source>
</evidence>
<keyword evidence="3" id="KW-1185">Reference proteome</keyword>
<feature type="chain" id="PRO_5047277696" evidence="1">
    <location>
        <begin position="24"/>
        <end position="184"/>
    </location>
</feature>
<protein>
    <submittedName>
        <fullName evidence="2">Lipoprotein</fullName>
    </submittedName>
</protein>
<organism evidence="2 3">
    <name type="scientific">Massilia varians</name>
    <dbReference type="NCBI Taxonomy" id="457921"/>
    <lineage>
        <taxon>Bacteria</taxon>
        <taxon>Pseudomonadati</taxon>
        <taxon>Pseudomonadota</taxon>
        <taxon>Betaproteobacteria</taxon>
        <taxon>Burkholderiales</taxon>
        <taxon>Oxalobacteraceae</taxon>
        <taxon>Telluria group</taxon>
        <taxon>Massilia</taxon>
    </lineage>
</organism>
<accession>A0ABM8C8X1</accession>
<sequence>MPRPSWLERGAALCAALTLAACAATPPAPARLGLRLAPSALGEAISVQQHLTVERDGKTNDLDVALEVDAQRLSLVGLALGMRVLSLDFDGRELTEWRHPMLPSQVRAADVLEDLQLTLWPVERIAQALPPGWQVEERGLRRTLRREGEVVATIDYSGLPRWQGTAVLDNLRYQYRLTVVSASE</sequence>
<keyword evidence="1" id="KW-0732">Signal</keyword>
<reference evidence="2" key="1">
    <citation type="submission" date="2022-11" db="EMBL/GenBank/DDBJ databases">
        <title>Isolation and characterization of PLA-degrading bacterium Massilia sp. from Antarctic soil.</title>
        <authorList>
            <person name="Sato K."/>
            <person name="Gomez-Fuentes C."/>
            <person name="Ahmad S.A."/>
            <person name="Zulkharnain A."/>
        </authorList>
    </citation>
    <scope>NUCLEOTIDE SEQUENCE</scope>
    <source>
        <strain evidence="2">N-3</strain>
    </source>
</reference>
<dbReference type="EMBL" id="AP026966">
    <property type="protein sequence ID" value="BDT59723.1"/>
    <property type="molecule type" value="Genomic_DNA"/>
</dbReference>